<evidence type="ECO:0000256" key="5">
    <source>
        <dbReference type="ARBA" id="ARBA00022982"/>
    </source>
</evidence>
<evidence type="ECO:0000256" key="3">
    <source>
        <dbReference type="ARBA" id="ARBA00017945"/>
    </source>
</evidence>
<evidence type="ECO:0000259" key="8">
    <source>
        <dbReference type="Pfam" id="PF00462"/>
    </source>
</evidence>
<organism evidence="9 10">
    <name type="scientific">Candidatus Tokpelaia hoelldobleri</name>
    <dbReference type="NCBI Taxonomy" id="1902579"/>
    <lineage>
        <taxon>Bacteria</taxon>
        <taxon>Pseudomonadati</taxon>
        <taxon>Pseudomonadota</taxon>
        <taxon>Alphaproteobacteria</taxon>
        <taxon>Hyphomicrobiales</taxon>
        <taxon>Candidatus Tokpelaia</taxon>
    </lineage>
</organism>
<dbReference type="Gene3D" id="3.40.30.10">
    <property type="entry name" value="Glutaredoxin"/>
    <property type="match status" value="1"/>
</dbReference>
<feature type="domain" description="Glutaredoxin" evidence="8">
    <location>
        <begin position="3"/>
        <end position="61"/>
    </location>
</feature>
<dbReference type="InterPro" id="IPR036249">
    <property type="entry name" value="Thioredoxin-like_sf"/>
</dbReference>
<name>A0A1U9JVE0_9HYPH</name>
<keyword evidence="4" id="KW-0813">Transport</keyword>
<dbReference type="GO" id="GO:0045454">
    <property type="term" value="P:cell redox homeostasis"/>
    <property type="evidence" value="ECO:0007669"/>
    <property type="project" value="InterPro"/>
</dbReference>
<accession>A0A1U9JVE0</accession>
<dbReference type="PANTHER" id="PTHR34386:SF1">
    <property type="entry name" value="GLUTAREDOXIN-LIKE PROTEIN NRDH"/>
    <property type="match status" value="1"/>
</dbReference>
<dbReference type="AlphaFoldDB" id="A0A1U9JVE0"/>
<dbReference type="STRING" id="1902579.BHV28_11320"/>
<dbReference type="CDD" id="cd02976">
    <property type="entry name" value="NrdH"/>
    <property type="match status" value="1"/>
</dbReference>
<protein>
    <recommendedName>
        <fullName evidence="3">Glutaredoxin-like protein NrdH</fullName>
    </recommendedName>
</protein>
<evidence type="ECO:0000313" key="9">
    <source>
        <dbReference type="EMBL" id="AQS41820.1"/>
    </source>
</evidence>
<evidence type="ECO:0000256" key="4">
    <source>
        <dbReference type="ARBA" id="ARBA00022448"/>
    </source>
</evidence>
<sequence>MTITIYSKPSCMQCSATYRALDSKGLAYSVVDISQDDEAFSYVQTLGYRQVPVVVAGDSHWAGFRPDMINRLG</sequence>
<dbReference type="Proteomes" id="UP000188912">
    <property type="component" value="Chromosome"/>
</dbReference>
<keyword evidence="10" id="KW-1185">Reference proteome</keyword>
<gene>
    <name evidence="9" type="primary">nrdH</name>
    <name evidence="9" type="ORF">BHV28_11320</name>
</gene>
<evidence type="ECO:0000256" key="1">
    <source>
        <dbReference type="ARBA" id="ARBA00002292"/>
    </source>
</evidence>
<keyword evidence="7" id="KW-0676">Redox-active center</keyword>
<keyword evidence="5" id="KW-0249">Electron transport</keyword>
<comment type="similarity">
    <text evidence="2">Belongs to the glutaredoxin family.</text>
</comment>
<dbReference type="SUPFAM" id="SSF52833">
    <property type="entry name" value="Thioredoxin-like"/>
    <property type="match status" value="1"/>
</dbReference>
<reference evidence="9 10" key="1">
    <citation type="journal article" date="2010" name="Science">
        <title>Genomic comparison of the ants Camponotus floridanus and Harpegnathos saltator.</title>
        <authorList>
            <person name="Bonasio R."/>
            <person name="Zhang G."/>
            <person name="Ye C."/>
            <person name="Mutti N.S."/>
            <person name="Fang X."/>
            <person name="Qin N."/>
            <person name="Donahue G."/>
            <person name="Yang P."/>
            <person name="Li Q."/>
            <person name="Li C."/>
            <person name="Zhang P."/>
            <person name="Huang Z."/>
            <person name="Berger S.L."/>
            <person name="Reinberg D."/>
            <person name="Wang J."/>
            <person name="Liebig J."/>
        </authorList>
    </citation>
    <scope>NUCLEOTIDE SEQUENCE [LARGE SCALE GENOMIC DNA]</scope>
    <source>
        <strain evidence="9 10">Hsal</strain>
    </source>
</reference>
<dbReference type="Pfam" id="PF00462">
    <property type="entry name" value="Glutaredoxin"/>
    <property type="match status" value="1"/>
</dbReference>
<keyword evidence="6" id="KW-1015">Disulfide bond</keyword>
<comment type="function">
    <text evidence="1">Electron transport system for the ribonucleotide reductase system NrdEF.</text>
</comment>
<dbReference type="PROSITE" id="PS51354">
    <property type="entry name" value="GLUTAREDOXIN_2"/>
    <property type="match status" value="1"/>
</dbReference>
<dbReference type="InterPro" id="IPR002109">
    <property type="entry name" value="Glutaredoxin"/>
</dbReference>
<dbReference type="InterPro" id="IPR051548">
    <property type="entry name" value="Grx-like_ET"/>
</dbReference>
<proteinExistence type="inferred from homology"/>
<dbReference type="NCBIfam" id="TIGR02194">
    <property type="entry name" value="GlrX_NrdH"/>
    <property type="match status" value="1"/>
</dbReference>
<evidence type="ECO:0000256" key="2">
    <source>
        <dbReference type="ARBA" id="ARBA00007787"/>
    </source>
</evidence>
<dbReference type="GO" id="GO:0009055">
    <property type="term" value="F:electron transfer activity"/>
    <property type="evidence" value="ECO:0007669"/>
    <property type="project" value="TreeGrafter"/>
</dbReference>
<evidence type="ECO:0000313" key="10">
    <source>
        <dbReference type="Proteomes" id="UP000188912"/>
    </source>
</evidence>
<dbReference type="KEGG" id="thd:BHV28_11320"/>
<evidence type="ECO:0000256" key="7">
    <source>
        <dbReference type="ARBA" id="ARBA00023284"/>
    </source>
</evidence>
<dbReference type="InterPro" id="IPR011909">
    <property type="entry name" value="GlrX_NrdH"/>
</dbReference>
<dbReference type="PANTHER" id="PTHR34386">
    <property type="entry name" value="GLUTAREDOXIN"/>
    <property type="match status" value="1"/>
</dbReference>
<reference evidence="9 10" key="2">
    <citation type="journal article" date="2016" name="Sci. Rep.">
        <title>The genome of Rhizobiales bacteria in predatory ants reveals urease gene functions but no genes for nitrogen fixation.</title>
        <authorList>
            <person name="Neuvonen M.M."/>
            <person name="Tamarit D."/>
            <person name="Naslund K."/>
            <person name="Liebig J."/>
            <person name="Feldhaar H."/>
            <person name="Moran N.A."/>
            <person name="Guy L."/>
            <person name="Andersson S.G."/>
        </authorList>
    </citation>
    <scope>NUCLEOTIDE SEQUENCE [LARGE SCALE GENOMIC DNA]</scope>
    <source>
        <strain evidence="9 10">Hsal</strain>
    </source>
</reference>
<dbReference type="EMBL" id="CP017315">
    <property type="protein sequence ID" value="AQS41820.1"/>
    <property type="molecule type" value="Genomic_DNA"/>
</dbReference>
<evidence type="ECO:0000256" key="6">
    <source>
        <dbReference type="ARBA" id="ARBA00023157"/>
    </source>
</evidence>